<feature type="transmembrane region" description="Helical" evidence="2">
    <location>
        <begin position="185"/>
        <end position="206"/>
    </location>
</feature>
<reference evidence="3 4" key="1">
    <citation type="submission" date="2024-05" db="EMBL/GenBank/DDBJ databases">
        <authorList>
            <person name="Wallberg A."/>
        </authorList>
    </citation>
    <scope>NUCLEOTIDE SEQUENCE [LARGE SCALE GENOMIC DNA]</scope>
</reference>
<keyword evidence="2" id="KW-1133">Transmembrane helix</keyword>
<sequence length="390" mass="44472">MEPPGLDPRSYDHGNRDYDLENSINEALQPMDDSTVALHPPDDNSSESSIGYVSARSSTMDISIQDTTMDVSVMSDLNNTMSTLLGDTTLLGEMIDKPIDTVDTSILSNHNMLEKHLSMNSKSHLQQTTIIQSIQFNIDVTVQKPPKKKKKCKSPLLLCSFFKNIFISAKCNRNNRNKIKKCTSFFTYFIFGFLMVLLGIFFDIWVRLIATSTLEYFLEPVTDVISSPYRFQRSVPSVIPVIPDITPWLIGFEISVSLQPYQLSENGRPRDAVRTNESVVLSLLIEEEDKLRLYIDRSKSSKESFNLKFRNINAPRIIVSHFVNEYVTFNVKDDYGKELLFNVIMSKTNISKKAIPFQSLQEIVHDLKVAENFGDHVPNELDRYTVQNIT</sequence>
<organism evidence="3 4">
    <name type="scientific">Meganyctiphanes norvegica</name>
    <name type="common">Northern krill</name>
    <name type="synonym">Thysanopoda norvegica</name>
    <dbReference type="NCBI Taxonomy" id="48144"/>
    <lineage>
        <taxon>Eukaryota</taxon>
        <taxon>Metazoa</taxon>
        <taxon>Ecdysozoa</taxon>
        <taxon>Arthropoda</taxon>
        <taxon>Crustacea</taxon>
        <taxon>Multicrustacea</taxon>
        <taxon>Malacostraca</taxon>
        <taxon>Eumalacostraca</taxon>
        <taxon>Eucarida</taxon>
        <taxon>Euphausiacea</taxon>
        <taxon>Euphausiidae</taxon>
        <taxon>Meganyctiphanes</taxon>
    </lineage>
</organism>
<dbReference type="EMBL" id="CAXKWB010032070">
    <property type="protein sequence ID" value="CAL4140738.1"/>
    <property type="molecule type" value="Genomic_DNA"/>
</dbReference>
<protein>
    <submittedName>
        <fullName evidence="3">Uncharacterized protein</fullName>
    </submittedName>
</protein>
<evidence type="ECO:0000313" key="3">
    <source>
        <dbReference type="EMBL" id="CAL4140738.1"/>
    </source>
</evidence>
<feature type="compositionally biased region" description="Basic and acidic residues" evidence="1">
    <location>
        <begin position="9"/>
        <end position="19"/>
    </location>
</feature>
<comment type="caution">
    <text evidence="3">The sequence shown here is derived from an EMBL/GenBank/DDBJ whole genome shotgun (WGS) entry which is preliminary data.</text>
</comment>
<accession>A0AAV2RRZ7</accession>
<feature type="region of interest" description="Disordered" evidence="1">
    <location>
        <begin position="1"/>
        <end position="24"/>
    </location>
</feature>
<evidence type="ECO:0000256" key="2">
    <source>
        <dbReference type="SAM" id="Phobius"/>
    </source>
</evidence>
<evidence type="ECO:0000313" key="4">
    <source>
        <dbReference type="Proteomes" id="UP001497623"/>
    </source>
</evidence>
<evidence type="ECO:0000256" key="1">
    <source>
        <dbReference type="SAM" id="MobiDB-lite"/>
    </source>
</evidence>
<dbReference type="Proteomes" id="UP001497623">
    <property type="component" value="Unassembled WGS sequence"/>
</dbReference>
<name>A0AAV2RRZ7_MEGNR</name>
<keyword evidence="2" id="KW-0812">Transmembrane</keyword>
<keyword evidence="2" id="KW-0472">Membrane</keyword>
<gene>
    <name evidence="3" type="ORF">MNOR_LOCUS28686</name>
</gene>
<dbReference type="AlphaFoldDB" id="A0AAV2RRZ7"/>
<proteinExistence type="predicted"/>
<feature type="non-terminal residue" evidence="3">
    <location>
        <position position="390"/>
    </location>
</feature>
<keyword evidence="4" id="KW-1185">Reference proteome</keyword>